<gene>
    <name evidence="1" type="ORF">LCGC14_2855070</name>
</gene>
<organism evidence="1">
    <name type="scientific">marine sediment metagenome</name>
    <dbReference type="NCBI Taxonomy" id="412755"/>
    <lineage>
        <taxon>unclassified sequences</taxon>
        <taxon>metagenomes</taxon>
        <taxon>ecological metagenomes</taxon>
    </lineage>
</organism>
<protein>
    <submittedName>
        <fullName evidence="1">Uncharacterized protein</fullName>
    </submittedName>
</protein>
<reference evidence="1" key="1">
    <citation type="journal article" date="2015" name="Nature">
        <title>Complex archaea that bridge the gap between prokaryotes and eukaryotes.</title>
        <authorList>
            <person name="Spang A."/>
            <person name="Saw J.H."/>
            <person name="Jorgensen S.L."/>
            <person name="Zaremba-Niedzwiedzka K."/>
            <person name="Martijn J."/>
            <person name="Lind A.E."/>
            <person name="van Eijk R."/>
            <person name="Schleper C."/>
            <person name="Guy L."/>
            <person name="Ettema T.J."/>
        </authorList>
    </citation>
    <scope>NUCLEOTIDE SEQUENCE</scope>
</reference>
<evidence type="ECO:0000313" key="1">
    <source>
        <dbReference type="EMBL" id="KKK77291.1"/>
    </source>
</evidence>
<proteinExistence type="predicted"/>
<dbReference type="EMBL" id="LAZR01055021">
    <property type="protein sequence ID" value="KKK77291.1"/>
    <property type="molecule type" value="Genomic_DNA"/>
</dbReference>
<accession>A0A0F9AY67</accession>
<sequence length="27" mass="3212">ERTRKQVDEEWQRLLARLETPSARSGV</sequence>
<feature type="non-terminal residue" evidence="1">
    <location>
        <position position="1"/>
    </location>
</feature>
<dbReference type="AlphaFoldDB" id="A0A0F9AY67"/>
<comment type="caution">
    <text evidence="1">The sequence shown here is derived from an EMBL/GenBank/DDBJ whole genome shotgun (WGS) entry which is preliminary data.</text>
</comment>
<name>A0A0F9AY67_9ZZZZ</name>